<organism evidence="2 3">
    <name type="scientific">Aquila chrysaetos chrysaetos</name>
    <dbReference type="NCBI Taxonomy" id="223781"/>
    <lineage>
        <taxon>Eukaryota</taxon>
        <taxon>Metazoa</taxon>
        <taxon>Chordata</taxon>
        <taxon>Craniata</taxon>
        <taxon>Vertebrata</taxon>
        <taxon>Euteleostomi</taxon>
        <taxon>Archelosauria</taxon>
        <taxon>Archosauria</taxon>
        <taxon>Dinosauria</taxon>
        <taxon>Saurischia</taxon>
        <taxon>Theropoda</taxon>
        <taxon>Coelurosauria</taxon>
        <taxon>Aves</taxon>
        <taxon>Neognathae</taxon>
        <taxon>Neoaves</taxon>
        <taxon>Telluraves</taxon>
        <taxon>Accipitrimorphae</taxon>
        <taxon>Accipitriformes</taxon>
        <taxon>Accipitridae</taxon>
        <taxon>Accipitrinae</taxon>
        <taxon>Aquila</taxon>
    </lineage>
</organism>
<reference evidence="2" key="1">
    <citation type="submission" date="2025-08" db="UniProtKB">
        <authorList>
            <consortium name="Ensembl"/>
        </authorList>
    </citation>
    <scope>IDENTIFICATION</scope>
</reference>
<feature type="region of interest" description="Disordered" evidence="1">
    <location>
        <begin position="414"/>
        <end position="462"/>
    </location>
</feature>
<feature type="compositionally biased region" description="Gly residues" evidence="1">
    <location>
        <begin position="301"/>
        <end position="315"/>
    </location>
</feature>
<proteinExistence type="predicted"/>
<reference evidence="2" key="2">
    <citation type="submission" date="2025-09" db="UniProtKB">
        <authorList>
            <consortium name="Ensembl"/>
        </authorList>
    </citation>
    <scope>IDENTIFICATION</scope>
</reference>
<accession>A0A663F8W0</accession>
<evidence type="ECO:0000256" key="1">
    <source>
        <dbReference type="SAM" id="MobiDB-lite"/>
    </source>
</evidence>
<dbReference type="GeneTree" id="ENSGT00980000200342"/>
<feature type="compositionally biased region" description="Low complexity" evidence="1">
    <location>
        <begin position="205"/>
        <end position="214"/>
    </location>
</feature>
<feature type="compositionally biased region" description="Pro residues" evidence="1">
    <location>
        <begin position="449"/>
        <end position="459"/>
    </location>
</feature>
<dbReference type="Proteomes" id="UP000472275">
    <property type="component" value="Unassembled WGS sequence"/>
</dbReference>
<dbReference type="PANTHER" id="PTHR15159">
    <property type="entry name" value="NEUROSECRETORY PROTEIN VGF"/>
    <property type="match status" value="1"/>
</dbReference>
<feature type="region of interest" description="Disordered" evidence="1">
    <location>
        <begin position="124"/>
        <end position="162"/>
    </location>
</feature>
<gene>
    <name evidence="2" type="primary">VGF</name>
</gene>
<evidence type="ECO:0008006" key="4">
    <source>
        <dbReference type="Google" id="ProtNLM"/>
    </source>
</evidence>
<dbReference type="AlphaFoldDB" id="A0A663F8W0"/>
<dbReference type="InterPro" id="IPR026128">
    <property type="entry name" value="VGF"/>
</dbReference>
<feature type="region of interest" description="Disordered" evidence="1">
    <location>
        <begin position="1"/>
        <end position="21"/>
    </location>
</feature>
<feature type="compositionally biased region" description="Basic and acidic residues" evidence="1">
    <location>
        <begin position="181"/>
        <end position="202"/>
    </location>
</feature>
<sequence>MGEVSGGHSVGVIPKTGGDTLGTWREDMGVWGGGHWGMTTHVGGLWGMWGRGVVGWEGETGMLGGAIVWGGDSQSWGSAPPPPKPTSHVSCVVFPPSQPGTMPAPPRPLRSAALLLSISLLVQSRPQTSPRPPTESHRGGGPGGPSPFPPPPPAEPHLGLTKRSASLGNHNEVLKDLEELGRLRAEAKRDRQRDRERERDRGWPSSRQLRQQQSLEHRLLERRYEELAESRRQAEAARKAAAEEERLADLASDLLLRYLLRGPSAAVAEDKRSEEAEPDDDLSDGDGIPSEINDGLEVNGGFEGDGLEGNGGLEGDGLEVNGGFEGNGGLEDNEILPRGNEILPRGNEMPPGANEIPPGANEIPAGSNEIPPQDPADVDDLDPGTIDQLIELSSKLHLPADDVVDIIHDVEQKRKKEAAVGAPPRLIHPPRPRIRPFPISNHLSARTFLPPPRRPPPPLQDRELQNYLERVLGGPPRGYP</sequence>
<dbReference type="PANTHER" id="PTHR15159:SF2">
    <property type="entry name" value="NEUROSECRETORY PROTEIN VGF"/>
    <property type="match status" value="1"/>
</dbReference>
<feature type="compositionally biased region" description="Pro residues" evidence="1">
    <location>
        <begin position="144"/>
        <end position="155"/>
    </location>
</feature>
<name>A0A663F8W0_AQUCH</name>
<feature type="region of interest" description="Disordered" evidence="1">
    <location>
        <begin position="265"/>
        <end position="382"/>
    </location>
</feature>
<evidence type="ECO:0000313" key="2">
    <source>
        <dbReference type="Ensembl" id="ENSACCP00020020533.1"/>
    </source>
</evidence>
<protein>
    <recommendedName>
        <fullName evidence="4">Neurosecretory protein VGF</fullName>
    </recommendedName>
</protein>
<keyword evidence="3" id="KW-1185">Reference proteome</keyword>
<dbReference type="InParanoid" id="A0A663F8W0"/>
<dbReference type="GO" id="GO:0005184">
    <property type="term" value="F:neuropeptide hormone activity"/>
    <property type="evidence" value="ECO:0007669"/>
    <property type="project" value="InterPro"/>
</dbReference>
<evidence type="ECO:0000313" key="3">
    <source>
        <dbReference type="Proteomes" id="UP000472275"/>
    </source>
</evidence>
<feature type="region of interest" description="Disordered" evidence="1">
    <location>
        <begin position="181"/>
        <end position="215"/>
    </location>
</feature>
<dbReference type="Ensembl" id="ENSACCT00020021423.1">
    <property type="protein sequence ID" value="ENSACCP00020020533.1"/>
    <property type="gene ID" value="ENSACCG00020014124.1"/>
</dbReference>